<organism evidence="1 2">
    <name type="scientific">Actinomadura fulvescens</name>
    <dbReference type="NCBI Taxonomy" id="46160"/>
    <lineage>
        <taxon>Bacteria</taxon>
        <taxon>Bacillati</taxon>
        <taxon>Actinomycetota</taxon>
        <taxon>Actinomycetes</taxon>
        <taxon>Streptosporangiales</taxon>
        <taxon>Thermomonosporaceae</taxon>
        <taxon>Actinomadura</taxon>
    </lineage>
</organism>
<accession>A0ABP6CJ96</accession>
<gene>
    <name evidence="1" type="ORF">GCM10010411_55680</name>
</gene>
<protein>
    <submittedName>
        <fullName evidence="1">Uncharacterized protein</fullName>
    </submittedName>
</protein>
<keyword evidence="2" id="KW-1185">Reference proteome</keyword>
<dbReference type="Proteomes" id="UP001501509">
    <property type="component" value="Unassembled WGS sequence"/>
</dbReference>
<evidence type="ECO:0000313" key="2">
    <source>
        <dbReference type="Proteomes" id="UP001501509"/>
    </source>
</evidence>
<name>A0ABP6CJ96_9ACTN</name>
<comment type="caution">
    <text evidence="1">The sequence shown here is derived from an EMBL/GenBank/DDBJ whole genome shotgun (WGS) entry which is preliminary data.</text>
</comment>
<evidence type="ECO:0000313" key="1">
    <source>
        <dbReference type="EMBL" id="GAA2613617.1"/>
    </source>
</evidence>
<reference evidence="2" key="1">
    <citation type="journal article" date="2019" name="Int. J. Syst. Evol. Microbiol.">
        <title>The Global Catalogue of Microorganisms (GCM) 10K type strain sequencing project: providing services to taxonomists for standard genome sequencing and annotation.</title>
        <authorList>
            <consortium name="The Broad Institute Genomics Platform"/>
            <consortium name="The Broad Institute Genome Sequencing Center for Infectious Disease"/>
            <person name="Wu L."/>
            <person name="Ma J."/>
        </authorList>
    </citation>
    <scope>NUCLEOTIDE SEQUENCE [LARGE SCALE GENOMIC DNA]</scope>
    <source>
        <strain evidence="2">JCM 6833</strain>
    </source>
</reference>
<dbReference type="EMBL" id="BAAATD010000007">
    <property type="protein sequence ID" value="GAA2613617.1"/>
    <property type="molecule type" value="Genomic_DNA"/>
</dbReference>
<proteinExistence type="predicted"/>
<sequence length="385" mass="43019">MPATYHCFMLSRHGDKKIQNKLVAKEMRHFFNDLPRDVREDHESAAKVYAKYLTGFHGSGFLRSERLRDEKKITRSRYYIGLSSDTIGLSALSKRATLITDTLLLTDDKSHDLHVLFESSDDRVTGVSVMNEFALESFANGPDRYTNRRVAMACSDLAELGRWILDAEPLLRAGLAWYLPRYFTARQRVEDDTASEWSAYGPSEMAGAVDYLIADGRAVDASGASPEKSQIVRPILEVELPFIDGVDLPTFAKITVDEFNSYVGFRNFLRGKFLELEEGMNATQSQRALDRISVEILDQIHAITAEMNGVRRNRAVAATTAGVGTVSAILAAVYGPALQEVIQMIGASGGAWGILNAMAQNSPKSKFKDNKWYYVWALQREAQRI</sequence>